<keyword evidence="3" id="KW-1185">Reference proteome</keyword>
<proteinExistence type="predicted"/>
<accession>C5J702</accession>
<evidence type="ECO:0000313" key="2">
    <source>
        <dbReference type="EMBL" id="CAT05265.1"/>
    </source>
</evidence>
<sequence length="39" mass="4599">MRKIRRLEMAKKREARRLKTSKAAKKANAKLLQMQSISK</sequence>
<evidence type="ECO:0000256" key="1">
    <source>
        <dbReference type="SAM" id="MobiDB-lite"/>
    </source>
</evidence>
<organism evidence="2 3">
    <name type="scientific">Mesomycoplasma conjunctivae (strain ATCC 25834 / NCTC 10147 / HRC/581)</name>
    <name type="common">Mycoplasma conjunctivae</name>
    <dbReference type="NCBI Taxonomy" id="572263"/>
    <lineage>
        <taxon>Bacteria</taxon>
        <taxon>Bacillati</taxon>
        <taxon>Mycoplasmatota</taxon>
        <taxon>Mycoplasmoidales</taxon>
        <taxon>Metamycoplasmataceae</taxon>
        <taxon>Mesomycoplasma</taxon>
    </lineage>
</organism>
<feature type="compositionally biased region" description="Basic residues" evidence="1">
    <location>
        <begin position="13"/>
        <end position="28"/>
    </location>
</feature>
<gene>
    <name evidence="2" type="ordered locus">MCJ_005660</name>
</gene>
<dbReference type="AlphaFoldDB" id="C5J702"/>
<feature type="compositionally biased region" description="Basic and acidic residues" evidence="1">
    <location>
        <begin position="1"/>
        <end position="12"/>
    </location>
</feature>
<dbReference type="HOGENOM" id="CLU_219774_0_0_14"/>
<protein>
    <submittedName>
        <fullName evidence="2">Uncharacterized protein</fullName>
    </submittedName>
</protein>
<dbReference type="Proteomes" id="UP000001491">
    <property type="component" value="Chromosome"/>
</dbReference>
<dbReference type="EMBL" id="FM864216">
    <property type="protein sequence ID" value="CAT05265.1"/>
    <property type="molecule type" value="Genomic_DNA"/>
</dbReference>
<feature type="region of interest" description="Disordered" evidence="1">
    <location>
        <begin position="1"/>
        <end position="39"/>
    </location>
</feature>
<name>C5J702_MESCH</name>
<reference evidence="3" key="1">
    <citation type="journal article" date="2009" name="BMC Bioinformatics">
        <title>The Mycoplasma conjunctivae genome sequencing, annotation and analysis.</title>
        <authorList>
            <person name="Calderon-Copete S.P."/>
            <person name="Wigger G."/>
            <person name="Wunderlin C."/>
            <person name="Schmidheini T."/>
            <person name="Frey J."/>
            <person name="Quail M.A."/>
            <person name="Falquet L."/>
        </authorList>
    </citation>
    <scope>NUCLEOTIDE SEQUENCE [LARGE SCALE GENOMIC DNA]</scope>
    <source>
        <strain evidence="3">ATCC 25834 / NCTC 10147 / HRC/581</strain>
    </source>
</reference>
<dbReference type="KEGG" id="mco:MCJ_005660"/>
<evidence type="ECO:0000313" key="3">
    <source>
        <dbReference type="Proteomes" id="UP000001491"/>
    </source>
</evidence>